<feature type="compositionally biased region" description="Acidic residues" evidence="1">
    <location>
        <begin position="120"/>
        <end position="132"/>
    </location>
</feature>
<feature type="compositionally biased region" description="Low complexity" evidence="1">
    <location>
        <begin position="83"/>
        <end position="92"/>
    </location>
</feature>
<dbReference type="EMBL" id="GG738875">
    <property type="protein sequence ID" value="EFC43233.1"/>
    <property type="molecule type" value="Genomic_DNA"/>
</dbReference>
<feature type="region of interest" description="Disordered" evidence="1">
    <location>
        <begin position="1"/>
        <end position="132"/>
    </location>
</feature>
<dbReference type="KEGG" id="ngr:NAEGRDRAFT_68941"/>
<sequence length="132" mass="14840">MNSKVSIHKYPNDHSTSQSSWTGGMVSFDTKQQPKSRKEGSDSVPYEYQPHQSKMKKTQPTIGTNYQTQPEPSSSNYRQDAGSSSSSRKPSSMKNTSRSQQQLVEDSPRSTSSLSSQNDYYEEEEISEVDSK</sequence>
<gene>
    <name evidence="2" type="ORF">NAEGRDRAFT_68941</name>
</gene>
<evidence type="ECO:0000313" key="3">
    <source>
        <dbReference type="Proteomes" id="UP000006671"/>
    </source>
</evidence>
<feature type="compositionally biased region" description="Polar residues" evidence="1">
    <location>
        <begin position="58"/>
        <end position="82"/>
    </location>
</feature>
<dbReference type="RefSeq" id="XP_002675977.1">
    <property type="nucleotide sequence ID" value="XM_002675931.1"/>
</dbReference>
<proteinExistence type="predicted"/>
<evidence type="ECO:0000256" key="1">
    <source>
        <dbReference type="SAM" id="MobiDB-lite"/>
    </source>
</evidence>
<dbReference type="GeneID" id="8853293"/>
<organism evidence="3">
    <name type="scientific">Naegleria gruberi</name>
    <name type="common">Amoeba</name>
    <dbReference type="NCBI Taxonomy" id="5762"/>
    <lineage>
        <taxon>Eukaryota</taxon>
        <taxon>Discoba</taxon>
        <taxon>Heterolobosea</taxon>
        <taxon>Tetramitia</taxon>
        <taxon>Eutetramitia</taxon>
        <taxon>Vahlkampfiidae</taxon>
        <taxon>Naegleria</taxon>
    </lineage>
</organism>
<dbReference type="InParanoid" id="D2VJ79"/>
<evidence type="ECO:0000313" key="2">
    <source>
        <dbReference type="EMBL" id="EFC43233.1"/>
    </source>
</evidence>
<feature type="compositionally biased region" description="Polar residues" evidence="1">
    <location>
        <begin position="93"/>
        <end position="119"/>
    </location>
</feature>
<protein>
    <submittedName>
        <fullName evidence="2">Predicted protein</fullName>
    </submittedName>
</protein>
<dbReference type="AlphaFoldDB" id="D2VJ79"/>
<dbReference type="VEuPathDB" id="AmoebaDB:NAEGRDRAFT_68941"/>
<feature type="compositionally biased region" description="Polar residues" evidence="1">
    <location>
        <begin position="13"/>
        <end position="22"/>
    </location>
</feature>
<name>D2VJ79_NAEGR</name>
<reference evidence="2 3" key="1">
    <citation type="journal article" date="2010" name="Cell">
        <title>The genome of Naegleria gruberi illuminates early eukaryotic versatility.</title>
        <authorList>
            <person name="Fritz-Laylin L.K."/>
            <person name="Prochnik S.E."/>
            <person name="Ginger M.L."/>
            <person name="Dacks J.B."/>
            <person name="Carpenter M.L."/>
            <person name="Field M.C."/>
            <person name="Kuo A."/>
            <person name="Paredez A."/>
            <person name="Chapman J."/>
            <person name="Pham J."/>
            <person name="Shu S."/>
            <person name="Neupane R."/>
            <person name="Cipriano M."/>
            <person name="Mancuso J."/>
            <person name="Tu H."/>
            <person name="Salamov A."/>
            <person name="Lindquist E."/>
            <person name="Shapiro H."/>
            <person name="Lucas S."/>
            <person name="Grigoriev I.V."/>
            <person name="Cande W.Z."/>
            <person name="Fulton C."/>
            <person name="Rokhsar D.S."/>
            <person name="Dawson S.C."/>
        </authorList>
    </citation>
    <scope>NUCLEOTIDE SEQUENCE [LARGE SCALE GENOMIC DNA]</scope>
    <source>
        <strain evidence="2 3">NEG-M</strain>
    </source>
</reference>
<keyword evidence="3" id="KW-1185">Reference proteome</keyword>
<dbReference type="Proteomes" id="UP000006671">
    <property type="component" value="Unassembled WGS sequence"/>
</dbReference>
<accession>D2VJ79</accession>